<proteinExistence type="predicted"/>
<name>A0ABW3AAA6_9ACTN</name>
<dbReference type="EMBL" id="JBHTHM010002375">
    <property type="protein sequence ID" value="MFD0787946.1"/>
    <property type="molecule type" value="Genomic_DNA"/>
</dbReference>
<protein>
    <recommendedName>
        <fullName evidence="4">ATP-binding protein</fullName>
    </recommendedName>
</protein>
<dbReference type="Proteomes" id="UP001597053">
    <property type="component" value="Unassembled WGS sequence"/>
</dbReference>
<feature type="region of interest" description="Disordered" evidence="1">
    <location>
        <begin position="1"/>
        <end position="81"/>
    </location>
</feature>
<feature type="non-terminal residue" evidence="2">
    <location>
        <position position="1"/>
    </location>
</feature>
<evidence type="ECO:0000313" key="3">
    <source>
        <dbReference type="Proteomes" id="UP001597053"/>
    </source>
</evidence>
<reference evidence="3" key="1">
    <citation type="journal article" date="2019" name="Int. J. Syst. Evol. Microbiol.">
        <title>The Global Catalogue of Microorganisms (GCM) 10K type strain sequencing project: providing services to taxonomists for standard genome sequencing and annotation.</title>
        <authorList>
            <consortium name="The Broad Institute Genomics Platform"/>
            <consortium name="The Broad Institute Genome Sequencing Center for Infectious Disease"/>
            <person name="Wu L."/>
            <person name="Ma J."/>
        </authorList>
    </citation>
    <scope>NUCLEOTIDE SEQUENCE [LARGE SCALE GENOMIC DNA]</scope>
    <source>
        <strain evidence="3">JCM 32148</strain>
    </source>
</reference>
<keyword evidence="3" id="KW-1185">Reference proteome</keyword>
<sequence length="81" mass="8349">PATGPAPASAETGRANGRLGRFRRNKSRGADADTRADGGPLPRQDAEFVDWVNQLGKPVVDNNPAPDGGGESIRSTGHLSG</sequence>
<organism evidence="2 3">
    <name type="scientific">Micromonospora azadirachtae</name>
    <dbReference type="NCBI Taxonomy" id="1970735"/>
    <lineage>
        <taxon>Bacteria</taxon>
        <taxon>Bacillati</taxon>
        <taxon>Actinomycetota</taxon>
        <taxon>Actinomycetes</taxon>
        <taxon>Micromonosporales</taxon>
        <taxon>Micromonosporaceae</taxon>
        <taxon>Micromonospora</taxon>
    </lineage>
</organism>
<evidence type="ECO:0008006" key="4">
    <source>
        <dbReference type="Google" id="ProtNLM"/>
    </source>
</evidence>
<evidence type="ECO:0000313" key="2">
    <source>
        <dbReference type="EMBL" id="MFD0787946.1"/>
    </source>
</evidence>
<accession>A0ABW3AAA6</accession>
<evidence type="ECO:0000256" key="1">
    <source>
        <dbReference type="SAM" id="MobiDB-lite"/>
    </source>
</evidence>
<comment type="caution">
    <text evidence="2">The sequence shown here is derived from an EMBL/GenBank/DDBJ whole genome shotgun (WGS) entry which is preliminary data.</text>
</comment>
<gene>
    <name evidence="2" type="ORF">ACFQZ8_28900</name>
</gene>